<dbReference type="GO" id="GO:0055087">
    <property type="term" value="C:Ski complex"/>
    <property type="evidence" value="ECO:0007669"/>
    <property type="project" value="InterPro"/>
</dbReference>
<proteinExistence type="predicted"/>
<dbReference type="GO" id="GO:0006401">
    <property type="term" value="P:RNA catabolic process"/>
    <property type="evidence" value="ECO:0007669"/>
    <property type="project" value="InterPro"/>
</dbReference>
<dbReference type="OMA" id="TSIAVWE"/>
<evidence type="ECO:0000256" key="3">
    <source>
        <dbReference type="PROSITE-ProRule" id="PRU00339"/>
    </source>
</evidence>
<dbReference type="GeneID" id="8249295"/>
<dbReference type="SUPFAM" id="SSF48452">
    <property type="entry name" value="TPR-like"/>
    <property type="match status" value="3"/>
</dbReference>
<dbReference type="Proteomes" id="UP000002009">
    <property type="component" value="Chromosome 15"/>
</dbReference>
<dbReference type="PANTHER" id="PTHR15704">
    <property type="entry name" value="SUPERKILLER 3 PROTEIN-RELATED"/>
    <property type="match status" value="1"/>
</dbReference>
<dbReference type="InterPro" id="IPR019734">
    <property type="entry name" value="TPR_rpt"/>
</dbReference>
<dbReference type="PANTHER" id="PTHR15704:SF7">
    <property type="entry name" value="SUPERKILLER COMPLEX PROTEIN 3"/>
    <property type="match status" value="1"/>
</dbReference>
<evidence type="ECO:0000256" key="4">
    <source>
        <dbReference type="SAM" id="MobiDB-lite"/>
    </source>
</evidence>
<keyword evidence="6" id="KW-1185">Reference proteome</keyword>
<dbReference type="InterPro" id="IPR011990">
    <property type="entry name" value="TPR-like_helical_dom_sf"/>
</dbReference>
<organism evidence="5 6">
    <name type="scientific">Micromonas commoda (strain RCC299 / NOUM17 / CCMP2709)</name>
    <name type="common">Picoplanktonic green alga</name>
    <dbReference type="NCBI Taxonomy" id="296587"/>
    <lineage>
        <taxon>Eukaryota</taxon>
        <taxon>Viridiplantae</taxon>
        <taxon>Chlorophyta</taxon>
        <taxon>Mamiellophyceae</taxon>
        <taxon>Mamiellales</taxon>
        <taxon>Mamiellaceae</taxon>
        <taxon>Micromonas</taxon>
    </lineage>
</organism>
<reference evidence="5 6" key="1">
    <citation type="journal article" date="2009" name="Science">
        <title>Green evolution and dynamic adaptations revealed by genomes of the marine picoeukaryotes Micromonas.</title>
        <authorList>
            <person name="Worden A.Z."/>
            <person name="Lee J.H."/>
            <person name="Mock T."/>
            <person name="Rouze P."/>
            <person name="Simmons M.P."/>
            <person name="Aerts A.L."/>
            <person name="Allen A.E."/>
            <person name="Cuvelier M.L."/>
            <person name="Derelle E."/>
            <person name="Everett M.V."/>
            <person name="Foulon E."/>
            <person name="Grimwood J."/>
            <person name="Gundlach H."/>
            <person name="Henrissat B."/>
            <person name="Napoli C."/>
            <person name="McDonald S.M."/>
            <person name="Parker M.S."/>
            <person name="Rombauts S."/>
            <person name="Salamov A."/>
            <person name="Von Dassow P."/>
            <person name="Badger J.H."/>
            <person name="Coutinho P.M."/>
            <person name="Demir E."/>
            <person name="Dubchak I."/>
            <person name="Gentemann C."/>
            <person name="Eikrem W."/>
            <person name="Gready J.E."/>
            <person name="John U."/>
            <person name="Lanier W."/>
            <person name="Lindquist E.A."/>
            <person name="Lucas S."/>
            <person name="Mayer K.F."/>
            <person name="Moreau H."/>
            <person name="Not F."/>
            <person name="Otillar R."/>
            <person name="Panaud O."/>
            <person name="Pangilinan J."/>
            <person name="Paulsen I."/>
            <person name="Piegu B."/>
            <person name="Poliakov A."/>
            <person name="Robbens S."/>
            <person name="Schmutz J."/>
            <person name="Toulza E."/>
            <person name="Wyss T."/>
            <person name="Zelensky A."/>
            <person name="Zhou K."/>
            <person name="Armbrust E.V."/>
            <person name="Bhattacharya D."/>
            <person name="Goodenough U.W."/>
            <person name="Van de Peer Y."/>
            <person name="Grigoriev I.V."/>
        </authorList>
    </citation>
    <scope>NUCLEOTIDE SEQUENCE [LARGE SCALE GENOMIC DNA]</scope>
    <source>
        <strain evidence="6">RCC299 / NOUM17</strain>
    </source>
</reference>
<dbReference type="OrthoDB" id="421075at2759"/>
<keyword evidence="1" id="KW-0677">Repeat</keyword>
<dbReference type="Gene3D" id="1.25.40.10">
    <property type="entry name" value="Tetratricopeptide repeat domain"/>
    <property type="match status" value="5"/>
</dbReference>
<protein>
    <submittedName>
        <fullName evidence="5">Uncharacterized protein</fullName>
    </submittedName>
</protein>
<dbReference type="EMBL" id="CP001333">
    <property type="protein sequence ID" value="ACO67621.1"/>
    <property type="molecule type" value="Genomic_DNA"/>
</dbReference>
<dbReference type="SMART" id="SM00028">
    <property type="entry name" value="TPR"/>
    <property type="match status" value="9"/>
</dbReference>
<evidence type="ECO:0000313" key="6">
    <source>
        <dbReference type="Proteomes" id="UP000002009"/>
    </source>
</evidence>
<keyword evidence="2 3" id="KW-0802">TPR repeat</keyword>
<gene>
    <name evidence="5" type="ORF">MICPUN_104338</name>
</gene>
<dbReference type="PROSITE" id="PS50005">
    <property type="entry name" value="TPR"/>
    <property type="match status" value="1"/>
</dbReference>
<accession>C1EI51</accession>
<name>C1EI51_MICCC</name>
<evidence type="ECO:0000256" key="2">
    <source>
        <dbReference type="ARBA" id="ARBA00022803"/>
    </source>
</evidence>
<sequence>MSGTLKELRAHLVAAKTALSAGNLAAARESCKSALGVDDESYEAWTFDGKVAFASGDATGALKSYKRAVGIKNDHPAAWQGIAEAAETTGSHAECAAALDALLRMPVDGRSVTGDKKAEWRRRMASALGAAGAWGDASDVWTELAETMGPEGSTDAAEPTATDARRMAAECACSANAAAAEAAAEAAAAEAQRTSVTSRADVASIRSTAMRSHDARCDPRLERTLRTYLERLPRHSNEESDPKLISPYVHSLHGRLLTRALARTAATGTREDALAAMDEAEAIVARHGEDVPEAAAACRAAALESICALNLGLDVEEEGWDSDQGGGRTTAGNDGDGDDGDGDARASLERRAARLVSVGSEPSLESVDPCEAVAAAWLALRESGRSGRAAHPPGSAVGAAALPHPGLVALGDALAADESARSAGASDPTSTRAITTAASEAAAAVKAAAAPDPLGPGARVVGWSAAAEAAHMAGDAAVALEHARKALKACGALGWTRGGSNPGHINPGPPTGCERRVRIVAAEALLSIGRTREATAALGALNDATESPRTLRGLAMCLDGGEGSSHSGGEGRVAALKRAASLAPNAPRPLAELGWAMLRNGGNGVGVRATRLLERAATLTAGSVPPDVDAKLGVARWTEAIEREAKGDVGEAKSCALRRGPNTAHASLLAAAAVDGPFQPLAFAYLARMYDTAGDASRSKKCRARALSLDPADPIAGPDECAARGDDHAYVARTCRDALRAKPRCLWAAVRLAPAASRLGDHEAAVGALQTVLRSVPDSSAAWEALGAAYDALNRHSAALKAYGRAMDIERERSGLGSGLLGSGLTTNSIDDPGGRVFASVRSGRIMHQMGAVRESIAAYESALAVAPGHTAALLGLAEAELGRARMAAGRAPGAAIASAERAAEAATQAIQAVTPGTDAPKRTAVKLIGDAMMVVARCRDPKAIVQGSDDDAIDEREASKPSAATRAAQADAAAEKAARRARRAYARAIHLEPNAACAWRDLAGACVAEGDACASRGVESPGSDESPGRAKCRDVAERCLRGALRVDAADPATWTAIGTLPGAEGADPTRDTARRETALARAVALDPRCAPAWSALGRIYLRRAATEADPGERGVFISRAQRALDNARAADPSDANAWVGTALLHSARGDEGETAGAFRMASDLGAGREADVYRALSGLRAAAELAAAAASEGPFKPTHDAGTKVTSVGGAYAAARRAVEAAPGDPTARLSLALASEAKGLFVEAAFAYDDVAALLSHHATHTYEGDTRGIAIDPDVLAREASAGAERARAGAERGVGAPSALGELSGWESIANVDDVASIAAYVRSARATFRERFESHARVARVEALAGAAAALAGDPNAAARSLAKAVHLSPRDVAIRGDLARVLPATDASGAATRAAGSLVPAPTAGSVGGLLLASPDASVEARESVTRATAASAAALSAAGTDLWTDKRTDKNAGTLRAAGVRLAKAYHLSPSGVAGEDAYALMALVTARRAAVGDGWGPEFRLAAGRRCAAVAEVIKGRDPHLAAAVLCAASESALAGGRVDVAAVHARRCAEVAFEETNDARDAVGVIPAVHAATATARCAWASGDAATAAAELQLAISAAAEGAACASHAPAAIAGGTSFRSSTTATPRVVSAAGDAAAASFALLPGASVDVPPGSCAALTMAAACASLAVGEFKAAEALLRDAQRGAVDLAASSGGVQPLCASASKALLGAALLARAKPTEDGGGGDPKAAKEAWKVLARAMRGAGFGTTLAAACGTLGVEAELAKGGKSEGEVEAELARLAGWSAAGVATPAAAHAAAAQLCGSSPRGRVDAQKAVHAAPWAVEHWHRLWQRPDYHRRAEA</sequence>
<dbReference type="InParanoid" id="C1EI51"/>
<dbReference type="eggNOG" id="KOG1127">
    <property type="taxonomic scope" value="Eukaryota"/>
</dbReference>
<evidence type="ECO:0000256" key="1">
    <source>
        <dbReference type="ARBA" id="ARBA00022737"/>
    </source>
</evidence>
<dbReference type="RefSeq" id="XP_002506363.1">
    <property type="nucleotide sequence ID" value="XM_002506317.1"/>
</dbReference>
<feature type="region of interest" description="Disordered" evidence="4">
    <location>
        <begin position="318"/>
        <end position="344"/>
    </location>
</feature>
<evidence type="ECO:0000313" key="5">
    <source>
        <dbReference type="EMBL" id="ACO67621.1"/>
    </source>
</evidence>
<dbReference type="Pfam" id="PF13432">
    <property type="entry name" value="TPR_16"/>
    <property type="match status" value="2"/>
</dbReference>
<dbReference type="InterPro" id="IPR039226">
    <property type="entry name" value="Ski3/TTC37"/>
</dbReference>
<dbReference type="KEGG" id="mis:MICPUN_104338"/>
<dbReference type="STRING" id="296587.C1EI51"/>
<feature type="repeat" description="TPR" evidence="3">
    <location>
        <begin position="780"/>
        <end position="813"/>
    </location>
</feature>